<evidence type="ECO:0000313" key="13">
    <source>
        <dbReference type="EMBL" id="OXA58715.1"/>
    </source>
</evidence>
<feature type="compositionally biased region" description="Polar residues" evidence="11">
    <location>
        <begin position="25"/>
        <end position="41"/>
    </location>
</feature>
<feature type="compositionally biased region" description="Low complexity" evidence="11">
    <location>
        <begin position="309"/>
        <end position="321"/>
    </location>
</feature>
<evidence type="ECO:0000256" key="8">
    <source>
        <dbReference type="ARBA" id="ARBA00023242"/>
    </source>
</evidence>
<evidence type="ECO:0000256" key="9">
    <source>
        <dbReference type="PROSITE-ProRule" id="PRU00108"/>
    </source>
</evidence>
<feature type="compositionally biased region" description="Polar residues" evidence="11">
    <location>
        <begin position="115"/>
        <end position="137"/>
    </location>
</feature>
<dbReference type="GO" id="GO:0005634">
    <property type="term" value="C:nucleus"/>
    <property type="evidence" value="ECO:0007669"/>
    <property type="project" value="UniProtKB-SubCell"/>
</dbReference>
<feature type="compositionally biased region" description="Low complexity" evidence="11">
    <location>
        <begin position="74"/>
        <end position="98"/>
    </location>
</feature>
<keyword evidence="5 9" id="KW-0238">DNA-binding</keyword>
<feature type="DNA-binding region" description="Homeobox" evidence="9">
    <location>
        <begin position="231"/>
        <end position="290"/>
    </location>
</feature>
<keyword evidence="14" id="KW-1185">Reference proteome</keyword>
<evidence type="ECO:0000256" key="3">
    <source>
        <dbReference type="ARBA" id="ARBA00022782"/>
    </source>
</evidence>
<comment type="subcellular location">
    <subcellularLocation>
        <location evidence="1 9 10">Nucleus</location>
    </subcellularLocation>
</comment>
<keyword evidence="7" id="KW-0804">Transcription</keyword>
<dbReference type="PROSITE" id="PS50071">
    <property type="entry name" value="HOMEOBOX_2"/>
    <property type="match status" value="1"/>
</dbReference>
<proteinExistence type="predicted"/>
<accession>A0A226ELY5</accession>
<dbReference type="Pfam" id="PF00046">
    <property type="entry name" value="Homeodomain"/>
    <property type="match status" value="1"/>
</dbReference>
<dbReference type="PANTHER" id="PTHR45793">
    <property type="entry name" value="HOMEOBOX PROTEIN"/>
    <property type="match status" value="1"/>
</dbReference>
<gene>
    <name evidence="13" type="ORF">Fcan01_07001</name>
</gene>
<evidence type="ECO:0000256" key="2">
    <source>
        <dbReference type="ARBA" id="ARBA00022473"/>
    </source>
</evidence>
<feature type="compositionally biased region" description="Low complexity" evidence="11">
    <location>
        <begin position="373"/>
        <end position="384"/>
    </location>
</feature>
<feature type="region of interest" description="Disordered" evidence="11">
    <location>
        <begin position="286"/>
        <end position="331"/>
    </location>
</feature>
<feature type="compositionally biased region" description="Basic and acidic residues" evidence="11">
    <location>
        <begin position="290"/>
        <end position="308"/>
    </location>
</feature>
<keyword evidence="6 9" id="KW-0371">Homeobox</keyword>
<keyword evidence="8 9" id="KW-0539">Nucleus</keyword>
<feature type="region of interest" description="Disordered" evidence="11">
    <location>
        <begin position="370"/>
        <end position="437"/>
    </location>
</feature>
<keyword evidence="2" id="KW-0217">Developmental protein</keyword>
<sequence length="437" mass="47224">MEKIPSTCFNLFPFISTNSQLFHSGSPPISTSPQGLTTSANPPGGAKSFSIESILQGTTNSVINNNNDTHKSGDSVSVGGRSDTSSPISVTNSVSTSNEVKRRLHINSGGGGGTTICNNSTPHTTSSSGNMGINNVGSNGHNNLSSYQHFPFIHHPAFHIHNQQAAAELLAAYPGFYGHYFPSHHTLGNSAIVAAAAAAQSFLGGSGSGGVNVGGGMISGLLGSGPTPKRKRRHRTIFTEEQLEQLEAKFEITHYPDVCARESLALKTDLKEERVEVWFKNRRAKWRKQKREEQERLRRIGEDSEMKSNKFSTSSRNSSPSTLPPGSTDIGAALSNLLHLHHQQQHNHPHPHHSHHQLGGAMLQMSLNSVDASSCPVSPASVVSSPPPPSQIHHHLHQQQQHKQPNNPDDDTKRRGRKRVCGDDGDDSDDFSDDLSD</sequence>
<evidence type="ECO:0000256" key="5">
    <source>
        <dbReference type="ARBA" id="ARBA00023125"/>
    </source>
</evidence>
<dbReference type="Proteomes" id="UP000198287">
    <property type="component" value="Unassembled WGS sequence"/>
</dbReference>
<evidence type="ECO:0000256" key="11">
    <source>
        <dbReference type="SAM" id="MobiDB-lite"/>
    </source>
</evidence>
<evidence type="ECO:0000256" key="6">
    <source>
        <dbReference type="ARBA" id="ARBA00023155"/>
    </source>
</evidence>
<evidence type="ECO:0000256" key="4">
    <source>
        <dbReference type="ARBA" id="ARBA00023015"/>
    </source>
</evidence>
<comment type="caution">
    <text evidence="13">The sequence shown here is derived from an EMBL/GenBank/DDBJ whole genome shotgun (WGS) entry which is preliminary data.</text>
</comment>
<dbReference type="GO" id="GO:0000981">
    <property type="term" value="F:DNA-binding transcription factor activity, RNA polymerase II-specific"/>
    <property type="evidence" value="ECO:0007669"/>
    <property type="project" value="InterPro"/>
</dbReference>
<protein>
    <submittedName>
        <fullName evidence="13">Homeobox protein goosecoid</fullName>
    </submittedName>
</protein>
<dbReference type="CDD" id="cd00086">
    <property type="entry name" value="homeodomain"/>
    <property type="match status" value="1"/>
</dbReference>
<feature type="region of interest" description="Disordered" evidence="11">
    <location>
        <begin position="25"/>
        <end position="48"/>
    </location>
</feature>
<dbReference type="InterPro" id="IPR001356">
    <property type="entry name" value="HD"/>
</dbReference>
<dbReference type="InterPro" id="IPR009057">
    <property type="entry name" value="Homeodomain-like_sf"/>
</dbReference>
<reference evidence="13 14" key="1">
    <citation type="submission" date="2015-12" db="EMBL/GenBank/DDBJ databases">
        <title>The genome of Folsomia candida.</title>
        <authorList>
            <person name="Faddeeva A."/>
            <person name="Derks M.F."/>
            <person name="Anvar Y."/>
            <person name="Smit S."/>
            <person name="Van Straalen N."/>
            <person name="Roelofs D."/>
        </authorList>
    </citation>
    <scope>NUCLEOTIDE SEQUENCE [LARGE SCALE GENOMIC DNA]</scope>
    <source>
        <strain evidence="13 14">VU population</strain>
        <tissue evidence="13">Whole body</tissue>
    </source>
</reference>
<name>A0A226ELY5_FOLCA</name>
<organism evidence="13 14">
    <name type="scientific">Folsomia candida</name>
    <name type="common">Springtail</name>
    <dbReference type="NCBI Taxonomy" id="158441"/>
    <lineage>
        <taxon>Eukaryota</taxon>
        <taxon>Metazoa</taxon>
        <taxon>Ecdysozoa</taxon>
        <taxon>Arthropoda</taxon>
        <taxon>Hexapoda</taxon>
        <taxon>Collembola</taxon>
        <taxon>Entomobryomorpha</taxon>
        <taxon>Isotomoidea</taxon>
        <taxon>Isotomidae</taxon>
        <taxon>Proisotominae</taxon>
        <taxon>Folsomia</taxon>
    </lineage>
</organism>
<dbReference type="PANTHER" id="PTHR45793:SF22">
    <property type="entry name" value="CONE-ROD HOMEOBOX PROTEIN"/>
    <property type="match status" value="1"/>
</dbReference>
<dbReference type="Gene3D" id="1.10.10.60">
    <property type="entry name" value="Homeodomain-like"/>
    <property type="match status" value="1"/>
</dbReference>
<dbReference type="EMBL" id="LNIX01000003">
    <property type="protein sequence ID" value="OXA58715.1"/>
    <property type="molecule type" value="Genomic_DNA"/>
</dbReference>
<dbReference type="OrthoDB" id="6159439at2759"/>
<feature type="region of interest" description="Disordered" evidence="11">
    <location>
        <begin position="60"/>
        <end position="137"/>
    </location>
</feature>
<dbReference type="PROSITE" id="PS00027">
    <property type="entry name" value="HOMEOBOX_1"/>
    <property type="match status" value="1"/>
</dbReference>
<feature type="domain" description="Homeobox" evidence="12">
    <location>
        <begin position="229"/>
        <end position="289"/>
    </location>
</feature>
<feature type="compositionally biased region" description="Acidic residues" evidence="11">
    <location>
        <begin position="423"/>
        <end position="437"/>
    </location>
</feature>
<keyword evidence="4" id="KW-0805">Transcription regulation</keyword>
<dbReference type="InterPro" id="IPR017970">
    <property type="entry name" value="Homeobox_CS"/>
</dbReference>
<dbReference type="GO" id="GO:0030154">
    <property type="term" value="P:cell differentiation"/>
    <property type="evidence" value="ECO:0007669"/>
    <property type="project" value="UniProtKB-KW"/>
</dbReference>
<dbReference type="AlphaFoldDB" id="A0A226ELY5"/>
<dbReference type="FunFam" id="1.10.10.60:FF:000679">
    <property type="entry name" value="Homeobox protein aristaless"/>
    <property type="match status" value="1"/>
</dbReference>
<evidence type="ECO:0000256" key="7">
    <source>
        <dbReference type="ARBA" id="ARBA00023163"/>
    </source>
</evidence>
<evidence type="ECO:0000256" key="10">
    <source>
        <dbReference type="RuleBase" id="RU000682"/>
    </source>
</evidence>
<evidence type="ECO:0000313" key="14">
    <source>
        <dbReference type="Proteomes" id="UP000198287"/>
    </source>
</evidence>
<dbReference type="SUPFAM" id="SSF46689">
    <property type="entry name" value="Homeodomain-like"/>
    <property type="match status" value="1"/>
</dbReference>
<dbReference type="GO" id="GO:0000978">
    <property type="term" value="F:RNA polymerase II cis-regulatory region sequence-specific DNA binding"/>
    <property type="evidence" value="ECO:0007669"/>
    <property type="project" value="TreeGrafter"/>
</dbReference>
<dbReference type="SMART" id="SM00389">
    <property type="entry name" value="HOX"/>
    <property type="match status" value="1"/>
</dbReference>
<keyword evidence="3" id="KW-0221">Differentiation</keyword>
<dbReference type="STRING" id="158441.A0A226ELY5"/>
<evidence type="ECO:0000259" key="12">
    <source>
        <dbReference type="PROSITE" id="PS50071"/>
    </source>
</evidence>
<evidence type="ECO:0000256" key="1">
    <source>
        <dbReference type="ARBA" id="ARBA00004123"/>
    </source>
</evidence>